<evidence type="ECO:0000256" key="3">
    <source>
        <dbReference type="RuleBase" id="RU000454"/>
    </source>
</evidence>
<proteinExistence type="inferred from homology"/>
<dbReference type="InterPro" id="IPR034164">
    <property type="entry name" value="Pepsin-like_dom"/>
</dbReference>
<dbReference type="EMBL" id="KN817598">
    <property type="protein sequence ID" value="KJA17823.1"/>
    <property type="molecule type" value="Genomic_DNA"/>
</dbReference>
<sequence>MAPSRTSMTTLMIYAHLTLLTTAFALNLPFKRAARGASLVSPWRPNRYSFSQADTANGTSDNSIGNVNNIRYVTNITINGVEVQVALDTGSTDLWVIPPRGIGAFNDTGIPLNLNYGDGSYGVEGTIGMSPFSFGPYQIERQAFLNAAQSTIGGLQDNGIFGLMGLSFDFDSASPINAAIKSIYGDDATWGRSVLRNLFAQNPAEPNFIGIDLARTGDLEDTTGGSFAIGEYDSRFTSVQAQPKLAQFPNGGYRWTTLLEGISVNGNPVTIDSSIVGVPAGKVQVLLDTGDPNSIFPLSVLDGIYSQIPRSALYNYGGSRVWIIPCNTTAHVEFTFESENYLVHPLDLSTISEAIEFNGQNYTACVSSFMGADNWGNGDFDMSLGDTFLRNVYSVFDFGDTLPDGSMGDPYLQLLNKTNPVTADAQVTSIRGQTMASLPPELDPAALVDLLTNGDTNVPDSDVGTSTSTETGTPPGSTDSATLPDSTGSGAGAANFENGRTLVSSPGAAAGSFEDPLVRSYGPVIIGLLAGNLLLTMSLIAFAVMAWIRRGSSKKQHAGRVIDPHYVPVKTASSDYKEEGYSNAYSKPYAL</sequence>
<keyword evidence="9" id="KW-1185">Reference proteome</keyword>
<keyword evidence="3" id="KW-0645">Protease</keyword>
<keyword evidence="2 3" id="KW-0064">Aspartyl protease</keyword>
<comment type="similarity">
    <text evidence="1 3">Belongs to the peptidase A1 family.</text>
</comment>
<dbReference type="PANTHER" id="PTHR47966">
    <property type="entry name" value="BETA-SITE APP-CLEAVING ENZYME, ISOFORM A-RELATED"/>
    <property type="match status" value="1"/>
</dbReference>
<keyword evidence="5" id="KW-0472">Membrane</keyword>
<dbReference type="PROSITE" id="PS51767">
    <property type="entry name" value="PEPTIDASE_A1"/>
    <property type="match status" value="1"/>
</dbReference>
<dbReference type="OrthoDB" id="771136at2759"/>
<dbReference type="Gene3D" id="2.40.70.10">
    <property type="entry name" value="Acid Proteases"/>
    <property type="match status" value="2"/>
</dbReference>
<dbReference type="PRINTS" id="PR00792">
    <property type="entry name" value="PEPSIN"/>
</dbReference>
<gene>
    <name evidence="8" type="ORF">HYPSUDRAFT_46006</name>
</gene>
<evidence type="ECO:0000256" key="2">
    <source>
        <dbReference type="ARBA" id="ARBA00022750"/>
    </source>
</evidence>
<evidence type="ECO:0000256" key="1">
    <source>
        <dbReference type="ARBA" id="ARBA00007447"/>
    </source>
</evidence>
<keyword evidence="3" id="KW-0378">Hydrolase</keyword>
<feature type="domain" description="Peptidase A1" evidence="7">
    <location>
        <begin position="72"/>
        <end position="410"/>
    </location>
</feature>
<dbReference type="CDD" id="cd05471">
    <property type="entry name" value="pepsin_like"/>
    <property type="match status" value="1"/>
</dbReference>
<protein>
    <recommendedName>
        <fullName evidence="7">Peptidase A1 domain-containing protein</fullName>
    </recommendedName>
</protein>
<dbReference type="InterPro" id="IPR001969">
    <property type="entry name" value="Aspartic_peptidase_AS"/>
</dbReference>
<evidence type="ECO:0000259" key="7">
    <source>
        <dbReference type="PROSITE" id="PS51767"/>
    </source>
</evidence>
<feature type="transmembrane region" description="Helical" evidence="5">
    <location>
        <begin position="524"/>
        <end position="548"/>
    </location>
</feature>
<feature type="region of interest" description="Disordered" evidence="4">
    <location>
        <begin position="451"/>
        <end position="498"/>
    </location>
</feature>
<dbReference type="Pfam" id="PF00026">
    <property type="entry name" value="Asp"/>
    <property type="match status" value="1"/>
</dbReference>
<dbReference type="InterPro" id="IPR021109">
    <property type="entry name" value="Peptidase_aspartic_dom_sf"/>
</dbReference>
<reference evidence="9" key="1">
    <citation type="submission" date="2014-04" db="EMBL/GenBank/DDBJ databases">
        <title>Evolutionary Origins and Diversification of the Mycorrhizal Mutualists.</title>
        <authorList>
            <consortium name="DOE Joint Genome Institute"/>
            <consortium name="Mycorrhizal Genomics Consortium"/>
            <person name="Kohler A."/>
            <person name="Kuo A."/>
            <person name="Nagy L.G."/>
            <person name="Floudas D."/>
            <person name="Copeland A."/>
            <person name="Barry K.W."/>
            <person name="Cichocki N."/>
            <person name="Veneault-Fourrey C."/>
            <person name="LaButti K."/>
            <person name="Lindquist E.A."/>
            <person name="Lipzen A."/>
            <person name="Lundell T."/>
            <person name="Morin E."/>
            <person name="Murat C."/>
            <person name="Riley R."/>
            <person name="Ohm R."/>
            <person name="Sun H."/>
            <person name="Tunlid A."/>
            <person name="Henrissat B."/>
            <person name="Grigoriev I.V."/>
            <person name="Hibbett D.S."/>
            <person name="Martin F."/>
        </authorList>
    </citation>
    <scope>NUCLEOTIDE SEQUENCE [LARGE SCALE GENOMIC DNA]</scope>
    <source>
        <strain evidence="9">FD-334 SS-4</strain>
    </source>
</reference>
<accession>A0A0D2M3Q9</accession>
<dbReference type="OMA" id="LTMCVRG"/>
<dbReference type="PANTHER" id="PTHR47966:SF51">
    <property type="entry name" value="BETA-SITE APP-CLEAVING ENZYME, ISOFORM A-RELATED"/>
    <property type="match status" value="1"/>
</dbReference>
<evidence type="ECO:0000313" key="8">
    <source>
        <dbReference type="EMBL" id="KJA17823.1"/>
    </source>
</evidence>
<dbReference type="InterPro" id="IPR033121">
    <property type="entry name" value="PEPTIDASE_A1"/>
</dbReference>
<dbReference type="STRING" id="945553.A0A0D2M3Q9"/>
<feature type="chain" id="PRO_5002264378" description="Peptidase A1 domain-containing protein" evidence="6">
    <location>
        <begin position="26"/>
        <end position="591"/>
    </location>
</feature>
<feature type="compositionally biased region" description="Low complexity" evidence="4">
    <location>
        <begin position="460"/>
        <end position="480"/>
    </location>
</feature>
<dbReference type="InterPro" id="IPR001461">
    <property type="entry name" value="Aspartic_peptidase_A1"/>
</dbReference>
<dbReference type="GO" id="GO:0006508">
    <property type="term" value="P:proteolysis"/>
    <property type="evidence" value="ECO:0007669"/>
    <property type="project" value="UniProtKB-KW"/>
</dbReference>
<dbReference type="SUPFAM" id="SSF50630">
    <property type="entry name" value="Acid proteases"/>
    <property type="match status" value="1"/>
</dbReference>
<keyword evidence="5" id="KW-1133">Transmembrane helix</keyword>
<dbReference type="Proteomes" id="UP000054270">
    <property type="component" value="Unassembled WGS sequence"/>
</dbReference>
<evidence type="ECO:0000313" key="9">
    <source>
        <dbReference type="Proteomes" id="UP000054270"/>
    </source>
</evidence>
<evidence type="ECO:0000256" key="4">
    <source>
        <dbReference type="SAM" id="MobiDB-lite"/>
    </source>
</evidence>
<name>A0A0D2M3Q9_HYPSF</name>
<keyword evidence="6" id="KW-0732">Signal</keyword>
<organism evidence="8 9">
    <name type="scientific">Hypholoma sublateritium (strain FD-334 SS-4)</name>
    <dbReference type="NCBI Taxonomy" id="945553"/>
    <lineage>
        <taxon>Eukaryota</taxon>
        <taxon>Fungi</taxon>
        <taxon>Dikarya</taxon>
        <taxon>Basidiomycota</taxon>
        <taxon>Agaricomycotina</taxon>
        <taxon>Agaricomycetes</taxon>
        <taxon>Agaricomycetidae</taxon>
        <taxon>Agaricales</taxon>
        <taxon>Agaricineae</taxon>
        <taxon>Strophariaceae</taxon>
        <taxon>Hypholoma</taxon>
    </lineage>
</organism>
<keyword evidence="5" id="KW-0812">Transmembrane</keyword>
<feature type="signal peptide" evidence="6">
    <location>
        <begin position="1"/>
        <end position="25"/>
    </location>
</feature>
<dbReference type="PROSITE" id="PS00141">
    <property type="entry name" value="ASP_PROTEASE"/>
    <property type="match status" value="1"/>
</dbReference>
<evidence type="ECO:0000256" key="5">
    <source>
        <dbReference type="SAM" id="Phobius"/>
    </source>
</evidence>
<evidence type="ECO:0000256" key="6">
    <source>
        <dbReference type="SAM" id="SignalP"/>
    </source>
</evidence>
<dbReference type="GO" id="GO:0004190">
    <property type="term" value="F:aspartic-type endopeptidase activity"/>
    <property type="evidence" value="ECO:0007669"/>
    <property type="project" value="UniProtKB-KW"/>
</dbReference>
<dbReference type="AlphaFoldDB" id="A0A0D2M3Q9"/>